<dbReference type="AlphaFoldDB" id="X1N156"/>
<feature type="non-terminal residue" evidence="1">
    <location>
        <position position="1"/>
    </location>
</feature>
<proteinExistence type="predicted"/>
<comment type="caution">
    <text evidence="1">The sequence shown here is derived from an EMBL/GenBank/DDBJ whole genome shotgun (WGS) entry which is preliminary data.</text>
</comment>
<evidence type="ECO:0000313" key="1">
    <source>
        <dbReference type="EMBL" id="GAI37308.1"/>
    </source>
</evidence>
<gene>
    <name evidence="1" type="ORF">S06H3_49705</name>
</gene>
<sequence>EQYHSESFKDYIILKNNKILQDYDDILNPKKISIERVLVRKFLEEYELMPSLIHLHNGIQKSYELSETIVERVKNLKKKEKLISKKIIEEIAKVHSVKIQFPYLDFLYEIVENYFKIQIPRSSNVSNFLSTL</sequence>
<organism evidence="1">
    <name type="scientific">marine sediment metagenome</name>
    <dbReference type="NCBI Taxonomy" id="412755"/>
    <lineage>
        <taxon>unclassified sequences</taxon>
        <taxon>metagenomes</taxon>
        <taxon>ecological metagenomes</taxon>
    </lineage>
</organism>
<reference evidence="1" key="1">
    <citation type="journal article" date="2014" name="Front. Microbiol.">
        <title>High frequency of phylogenetically diverse reductive dehalogenase-homologous genes in deep subseafloor sedimentary metagenomes.</title>
        <authorList>
            <person name="Kawai M."/>
            <person name="Futagami T."/>
            <person name="Toyoda A."/>
            <person name="Takaki Y."/>
            <person name="Nishi S."/>
            <person name="Hori S."/>
            <person name="Arai W."/>
            <person name="Tsubouchi T."/>
            <person name="Morono Y."/>
            <person name="Uchiyama I."/>
            <person name="Ito T."/>
            <person name="Fujiyama A."/>
            <person name="Inagaki F."/>
            <person name="Takami H."/>
        </authorList>
    </citation>
    <scope>NUCLEOTIDE SEQUENCE</scope>
    <source>
        <strain evidence="1">Expedition CK06-06</strain>
    </source>
</reference>
<name>X1N156_9ZZZZ</name>
<protein>
    <submittedName>
        <fullName evidence="1">Uncharacterized protein</fullName>
    </submittedName>
</protein>
<dbReference type="EMBL" id="BARV01031408">
    <property type="protein sequence ID" value="GAI37308.1"/>
    <property type="molecule type" value="Genomic_DNA"/>
</dbReference>
<accession>X1N156</accession>